<dbReference type="PANTHER" id="PTHR43479:SF7">
    <property type="entry name" value="TETR-FAMILY TRANSCRIPTIONAL REGULATOR"/>
    <property type="match status" value="1"/>
</dbReference>
<dbReference type="InterPro" id="IPR009057">
    <property type="entry name" value="Homeodomain-like_sf"/>
</dbReference>
<dbReference type="Pfam" id="PF14278">
    <property type="entry name" value="TetR_C_8"/>
    <property type="match status" value="1"/>
</dbReference>
<evidence type="ECO:0000313" key="4">
    <source>
        <dbReference type="EMBL" id="WDF82775.1"/>
    </source>
</evidence>
<feature type="domain" description="HTH tetR-type" evidence="3">
    <location>
        <begin position="3"/>
        <end position="63"/>
    </location>
</feature>
<dbReference type="Pfam" id="PF00440">
    <property type="entry name" value="TetR_N"/>
    <property type="match status" value="1"/>
</dbReference>
<dbReference type="PANTHER" id="PTHR43479">
    <property type="entry name" value="ACREF/ENVCD OPERON REPRESSOR-RELATED"/>
    <property type="match status" value="1"/>
</dbReference>
<dbReference type="InterPro" id="IPR050624">
    <property type="entry name" value="HTH-type_Tx_Regulator"/>
</dbReference>
<protein>
    <submittedName>
        <fullName evidence="4">TetR/AcrR family transcriptional regulator C-terminal domain-containing protein</fullName>
    </submittedName>
</protein>
<evidence type="ECO:0000313" key="5">
    <source>
        <dbReference type="Proteomes" id="UP001220377"/>
    </source>
</evidence>
<proteinExistence type="predicted"/>
<dbReference type="PROSITE" id="PS50977">
    <property type="entry name" value="HTH_TETR_2"/>
    <property type="match status" value="1"/>
</dbReference>
<reference evidence="4 5" key="1">
    <citation type="submission" date="2023-02" db="EMBL/GenBank/DDBJ databases">
        <title>Genome sequence of Lacticaseibacillus sp. KACC 23028.</title>
        <authorList>
            <person name="Kim S."/>
            <person name="Heo J."/>
            <person name="Kwon S.-W."/>
        </authorList>
    </citation>
    <scope>NUCLEOTIDE SEQUENCE [LARGE SCALE GENOMIC DNA]</scope>
    <source>
        <strain evidence="4 5">KACC 23028</strain>
    </source>
</reference>
<gene>
    <name evidence="4" type="ORF">PQ472_00615</name>
</gene>
<dbReference type="InterPro" id="IPR039532">
    <property type="entry name" value="TetR_C_Firmicutes"/>
</dbReference>
<dbReference type="SUPFAM" id="SSF46689">
    <property type="entry name" value="Homeodomain-like"/>
    <property type="match status" value="1"/>
</dbReference>
<keyword evidence="5" id="KW-1185">Reference proteome</keyword>
<dbReference type="InterPro" id="IPR001647">
    <property type="entry name" value="HTH_TetR"/>
</dbReference>
<sequence length="183" mass="20685">MANATKQLLADTLRDMMQTQSLNRITIDALTTAAHVNRNTFYYHFDDINALLEWTLNQEIISRVQANLTAKNWQDKYQMTLDYIKTNANFCLAVMHSLGRQLLEQFLLSVGESVVSQVVRDIDPHLNVDTAAEIVNFYAGALSAQLVLWLDGDLKEPEETLLTRADLMLSGTIELIIAKKQKA</sequence>
<accession>A0ABY7WUE3</accession>
<keyword evidence="1 2" id="KW-0238">DNA-binding</keyword>
<name>A0ABY7WUE3_9LACO</name>
<evidence type="ECO:0000256" key="2">
    <source>
        <dbReference type="PROSITE-ProRule" id="PRU00335"/>
    </source>
</evidence>
<evidence type="ECO:0000259" key="3">
    <source>
        <dbReference type="PROSITE" id="PS50977"/>
    </source>
</evidence>
<evidence type="ECO:0000256" key="1">
    <source>
        <dbReference type="ARBA" id="ARBA00023125"/>
    </source>
</evidence>
<dbReference type="Gene3D" id="1.10.357.10">
    <property type="entry name" value="Tetracycline Repressor, domain 2"/>
    <property type="match status" value="1"/>
</dbReference>
<feature type="DNA-binding region" description="H-T-H motif" evidence="2">
    <location>
        <begin position="26"/>
        <end position="45"/>
    </location>
</feature>
<dbReference type="EMBL" id="CP117884">
    <property type="protein sequence ID" value="WDF82775.1"/>
    <property type="molecule type" value="Genomic_DNA"/>
</dbReference>
<organism evidence="4 5">
    <name type="scientific">Lacticaseibacillus pabuli</name>
    <dbReference type="NCBI Taxonomy" id="3025672"/>
    <lineage>
        <taxon>Bacteria</taxon>
        <taxon>Bacillati</taxon>
        <taxon>Bacillota</taxon>
        <taxon>Bacilli</taxon>
        <taxon>Lactobacillales</taxon>
        <taxon>Lactobacillaceae</taxon>
        <taxon>Lacticaseibacillus</taxon>
    </lineage>
</organism>
<dbReference type="RefSeq" id="WP_274260470.1">
    <property type="nucleotide sequence ID" value="NZ_CP117884.1"/>
</dbReference>
<dbReference type="Proteomes" id="UP001220377">
    <property type="component" value="Chromosome"/>
</dbReference>